<reference evidence="2" key="2">
    <citation type="submission" date="2015-01" db="EMBL/GenBank/DDBJ databases">
        <title>Evolutionary Origins and Diversification of the Mycorrhizal Mutualists.</title>
        <authorList>
            <consortium name="DOE Joint Genome Institute"/>
            <consortium name="Mycorrhizal Genomics Consortium"/>
            <person name="Kohler A."/>
            <person name="Kuo A."/>
            <person name="Nagy L.G."/>
            <person name="Floudas D."/>
            <person name="Copeland A."/>
            <person name="Barry K.W."/>
            <person name="Cichocki N."/>
            <person name="Veneault-Fourrey C."/>
            <person name="LaButti K."/>
            <person name="Lindquist E.A."/>
            <person name="Lipzen A."/>
            <person name="Lundell T."/>
            <person name="Morin E."/>
            <person name="Murat C."/>
            <person name="Riley R."/>
            <person name="Ohm R."/>
            <person name="Sun H."/>
            <person name="Tunlid A."/>
            <person name="Henrissat B."/>
            <person name="Grigoriev I.V."/>
            <person name="Hibbett D.S."/>
            <person name="Martin F."/>
        </authorList>
    </citation>
    <scope>NUCLEOTIDE SEQUENCE [LARGE SCALE GENOMIC DNA]</scope>
    <source>
        <strain evidence="2">Ve08.2h10</strain>
    </source>
</reference>
<dbReference type="Proteomes" id="UP000054538">
    <property type="component" value="Unassembled WGS sequence"/>
</dbReference>
<sequence length="85" mass="9578">MPVCLAALWPPYSKEPRDNTENPRPKHASLAYLLNVQPSSFRHCPWDCQLAHLRVIMAPTCAESISQASIRTDQLDLHVDHTLSS</sequence>
<dbReference type="EMBL" id="KN825042">
    <property type="protein sequence ID" value="KIK95425.1"/>
    <property type="molecule type" value="Genomic_DNA"/>
</dbReference>
<name>A0A0D0E945_9AGAM</name>
<gene>
    <name evidence="1" type="ORF">PAXRUDRAFT_385088</name>
</gene>
<reference evidence="1 2" key="1">
    <citation type="submission" date="2014-04" db="EMBL/GenBank/DDBJ databases">
        <authorList>
            <consortium name="DOE Joint Genome Institute"/>
            <person name="Kuo A."/>
            <person name="Kohler A."/>
            <person name="Jargeat P."/>
            <person name="Nagy L.G."/>
            <person name="Floudas D."/>
            <person name="Copeland A."/>
            <person name="Barry K.W."/>
            <person name="Cichocki N."/>
            <person name="Veneault-Fourrey C."/>
            <person name="LaButti K."/>
            <person name="Lindquist E.A."/>
            <person name="Lipzen A."/>
            <person name="Lundell T."/>
            <person name="Morin E."/>
            <person name="Murat C."/>
            <person name="Sun H."/>
            <person name="Tunlid A."/>
            <person name="Henrissat B."/>
            <person name="Grigoriev I.V."/>
            <person name="Hibbett D.S."/>
            <person name="Martin F."/>
            <person name="Nordberg H.P."/>
            <person name="Cantor M.N."/>
            <person name="Hua S.X."/>
        </authorList>
    </citation>
    <scope>NUCLEOTIDE SEQUENCE [LARGE SCALE GENOMIC DNA]</scope>
    <source>
        <strain evidence="1 2">Ve08.2h10</strain>
    </source>
</reference>
<keyword evidence="2" id="KW-1185">Reference proteome</keyword>
<protein>
    <submittedName>
        <fullName evidence="1">Uncharacterized protein</fullName>
    </submittedName>
</protein>
<dbReference type="InParanoid" id="A0A0D0E945"/>
<dbReference type="AlphaFoldDB" id="A0A0D0E945"/>
<proteinExistence type="predicted"/>
<evidence type="ECO:0000313" key="1">
    <source>
        <dbReference type="EMBL" id="KIK95425.1"/>
    </source>
</evidence>
<dbReference type="HOGENOM" id="CLU_2513297_0_0_1"/>
<accession>A0A0D0E945</accession>
<evidence type="ECO:0000313" key="2">
    <source>
        <dbReference type="Proteomes" id="UP000054538"/>
    </source>
</evidence>
<organism evidence="1 2">
    <name type="scientific">Paxillus rubicundulus Ve08.2h10</name>
    <dbReference type="NCBI Taxonomy" id="930991"/>
    <lineage>
        <taxon>Eukaryota</taxon>
        <taxon>Fungi</taxon>
        <taxon>Dikarya</taxon>
        <taxon>Basidiomycota</taxon>
        <taxon>Agaricomycotina</taxon>
        <taxon>Agaricomycetes</taxon>
        <taxon>Agaricomycetidae</taxon>
        <taxon>Boletales</taxon>
        <taxon>Paxilineae</taxon>
        <taxon>Paxillaceae</taxon>
        <taxon>Paxillus</taxon>
    </lineage>
</organism>